<evidence type="ECO:0000313" key="2">
    <source>
        <dbReference type="EMBL" id="ORX50429.1"/>
    </source>
</evidence>
<evidence type="ECO:0000256" key="1">
    <source>
        <dbReference type="SAM" id="Phobius"/>
    </source>
</evidence>
<proteinExistence type="predicted"/>
<keyword evidence="1" id="KW-1133">Transmembrane helix</keyword>
<feature type="non-terminal residue" evidence="2">
    <location>
        <position position="1"/>
    </location>
</feature>
<organism evidence="2 3">
    <name type="scientific">Hesseltinella vesiculosa</name>
    <dbReference type="NCBI Taxonomy" id="101127"/>
    <lineage>
        <taxon>Eukaryota</taxon>
        <taxon>Fungi</taxon>
        <taxon>Fungi incertae sedis</taxon>
        <taxon>Mucoromycota</taxon>
        <taxon>Mucoromycotina</taxon>
        <taxon>Mucoromycetes</taxon>
        <taxon>Mucorales</taxon>
        <taxon>Cunninghamellaceae</taxon>
        <taxon>Hesseltinella</taxon>
    </lineage>
</organism>
<gene>
    <name evidence="2" type="ORF">DM01DRAFT_1094052</name>
</gene>
<dbReference type="AlphaFoldDB" id="A0A1X2GC64"/>
<name>A0A1X2GC64_9FUNG</name>
<sequence length="61" mass="7521">FLNRIRYLLNVKRSFLNCQRVCLREKKVCFGELKSGDDKFIVLFLFFLHSFYFFVERMTMI</sequence>
<evidence type="ECO:0000313" key="3">
    <source>
        <dbReference type="Proteomes" id="UP000242146"/>
    </source>
</evidence>
<accession>A0A1X2GC64</accession>
<keyword evidence="1" id="KW-0472">Membrane</keyword>
<reference evidence="2 3" key="1">
    <citation type="submission" date="2016-07" db="EMBL/GenBank/DDBJ databases">
        <title>Pervasive Adenine N6-methylation of Active Genes in Fungi.</title>
        <authorList>
            <consortium name="DOE Joint Genome Institute"/>
            <person name="Mondo S.J."/>
            <person name="Dannebaum R.O."/>
            <person name="Kuo R.C."/>
            <person name="Labutti K."/>
            <person name="Haridas S."/>
            <person name="Kuo A."/>
            <person name="Salamov A."/>
            <person name="Ahrendt S.R."/>
            <person name="Lipzen A."/>
            <person name="Sullivan W."/>
            <person name="Andreopoulos W.B."/>
            <person name="Clum A."/>
            <person name="Lindquist E."/>
            <person name="Daum C."/>
            <person name="Ramamoorthy G.K."/>
            <person name="Gryganskyi A."/>
            <person name="Culley D."/>
            <person name="Magnuson J.K."/>
            <person name="James T.Y."/>
            <person name="O'Malley M.A."/>
            <person name="Stajich J.E."/>
            <person name="Spatafora J.W."/>
            <person name="Visel A."/>
            <person name="Grigoriev I.V."/>
        </authorList>
    </citation>
    <scope>NUCLEOTIDE SEQUENCE [LARGE SCALE GENOMIC DNA]</scope>
    <source>
        <strain evidence="2 3">NRRL 3301</strain>
    </source>
</reference>
<keyword evidence="3" id="KW-1185">Reference proteome</keyword>
<comment type="caution">
    <text evidence="2">The sequence shown here is derived from an EMBL/GenBank/DDBJ whole genome shotgun (WGS) entry which is preliminary data.</text>
</comment>
<keyword evidence="1" id="KW-0812">Transmembrane</keyword>
<feature type="transmembrane region" description="Helical" evidence="1">
    <location>
        <begin position="40"/>
        <end position="55"/>
    </location>
</feature>
<protein>
    <submittedName>
        <fullName evidence="2">Uncharacterized protein</fullName>
    </submittedName>
</protein>
<dbReference type="Proteomes" id="UP000242146">
    <property type="component" value="Unassembled WGS sequence"/>
</dbReference>
<dbReference type="EMBL" id="MCGT01000023">
    <property type="protein sequence ID" value="ORX50429.1"/>
    <property type="molecule type" value="Genomic_DNA"/>
</dbReference>